<dbReference type="Proteomes" id="UP000314980">
    <property type="component" value="Unassembled WGS sequence"/>
</dbReference>
<evidence type="ECO:0008006" key="3">
    <source>
        <dbReference type="Google" id="ProtNLM"/>
    </source>
</evidence>
<protein>
    <recommendedName>
        <fullName evidence="3">G domain-containing protein</fullName>
    </recommendedName>
</protein>
<dbReference type="InterPro" id="IPR027417">
    <property type="entry name" value="P-loop_NTPase"/>
</dbReference>
<dbReference type="STRING" id="8187.ENSLCAP00010039140"/>
<dbReference type="SUPFAM" id="SSF52540">
    <property type="entry name" value="P-loop containing nucleoside triphosphate hydrolases"/>
    <property type="match status" value="1"/>
</dbReference>
<reference evidence="2" key="1">
    <citation type="submission" date="2015-09" db="EMBL/GenBank/DDBJ databases">
        <authorList>
            <person name="Sai Rama Sridatta P."/>
        </authorList>
    </citation>
    <scope>NUCLEOTIDE SEQUENCE [LARGE SCALE GENOMIC DNA]</scope>
</reference>
<dbReference type="GeneTree" id="ENSGT00940000160560"/>
<dbReference type="AlphaFoldDB" id="A0A4W6EJA1"/>
<dbReference type="Ensembl" id="ENSLCAT00010040062.1">
    <property type="protein sequence ID" value="ENSLCAP00010039140.1"/>
    <property type="gene ID" value="ENSLCAG00010018299.1"/>
</dbReference>
<name>A0A4W6EJA1_LATCA</name>
<proteinExistence type="predicted"/>
<dbReference type="Gene3D" id="3.40.50.300">
    <property type="entry name" value="P-loop containing nucleotide triphosphate hydrolases"/>
    <property type="match status" value="1"/>
</dbReference>
<sequence>MGAEQSKAKPAPLLSEPWRQIDWGDQQRDLQFVKTYKPQTEGQQLKILLHGPVGAGKSSFINSVQSVLHARMYRQALADNISHDSFTKQYETFKVQKESSDTVYPFVFNDIMGLDPNKGVLVDDIKLALRGHIKDGYRFNPESKLSEGNEFYNKSPTVNDKVHVLVCIVPADTLSSMSDETVQKLRDIRLEASRLGESRDQYDYYFLLWVK</sequence>
<dbReference type="InParanoid" id="A0A4W6EJA1"/>
<organism evidence="1 2">
    <name type="scientific">Lates calcarifer</name>
    <name type="common">Barramundi</name>
    <name type="synonym">Holocentrus calcarifer</name>
    <dbReference type="NCBI Taxonomy" id="8187"/>
    <lineage>
        <taxon>Eukaryota</taxon>
        <taxon>Metazoa</taxon>
        <taxon>Chordata</taxon>
        <taxon>Craniata</taxon>
        <taxon>Vertebrata</taxon>
        <taxon>Euteleostomi</taxon>
        <taxon>Actinopterygii</taxon>
        <taxon>Neopterygii</taxon>
        <taxon>Teleostei</taxon>
        <taxon>Neoteleostei</taxon>
        <taxon>Acanthomorphata</taxon>
        <taxon>Carangaria</taxon>
        <taxon>Carangaria incertae sedis</taxon>
        <taxon>Centropomidae</taxon>
        <taxon>Lates</taxon>
    </lineage>
</organism>
<dbReference type="PANTHER" id="PTHR14241">
    <property type="entry name" value="INTERFERON-INDUCED PROTEIN 44"/>
    <property type="match status" value="1"/>
</dbReference>
<dbReference type="GO" id="GO:0006955">
    <property type="term" value="P:immune response"/>
    <property type="evidence" value="ECO:0007669"/>
    <property type="project" value="TreeGrafter"/>
</dbReference>
<reference evidence="1" key="3">
    <citation type="submission" date="2025-09" db="UniProtKB">
        <authorList>
            <consortium name="Ensembl"/>
        </authorList>
    </citation>
    <scope>IDENTIFICATION</scope>
</reference>
<keyword evidence="2" id="KW-1185">Reference proteome</keyword>
<evidence type="ECO:0000313" key="1">
    <source>
        <dbReference type="Ensembl" id="ENSLCAP00010039140.1"/>
    </source>
</evidence>
<accession>A0A4W6EJA1</accession>
<reference evidence="1" key="2">
    <citation type="submission" date="2025-08" db="UniProtKB">
        <authorList>
            <consortium name="Ensembl"/>
        </authorList>
    </citation>
    <scope>IDENTIFICATION</scope>
</reference>
<dbReference type="FunCoup" id="A0A4W6EJA1">
    <property type="interactions" value="1"/>
</dbReference>
<evidence type="ECO:0000313" key="2">
    <source>
        <dbReference type="Proteomes" id="UP000314980"/>
    </source>
</evidence>
<dbReference type="PANTHER" id="PTHR14241:SF1">
    <property type="entry name" value="INTERFERON-INDUCED PROTEIN 44-RELATED"/>
    <property type="match status" value="1"/>
</dbReference>